<dbReference type="PROSITE" id="PS51112">
    <property type="entry name" value="AMMECR1"/>
    <property type="match status" value="1"/>
</dbReference>
<dbReference type="NCBIfam" id="TIGR00296">
    <property type="entry name" value="TIGR00296 family protein"/>
    <property type="match status" value="1"/>
</dbReference>
<evidence type="ECO:0000313" key="2">
    <source>
        <dbReference type="EMBL" id="VAX10834.1"/>
    </source>
</evidence>
<organism evidence="2">
    <name type="scientific">hydrothermal vent metagenome</name>
    <dbReference type="NCBI Taxonomy" id="652676"/>
    <lineage>
        <taxon>unclassified sequences</taxon>
        <taxon>metagenomes</taxon>
        <taxon>ecological metagenomes</taxon>
    </lineage>
</organism>
<dbReference type="SUPFAM" id="SSF143447">
    <property type="entry name" value="AMMECR1-like"/>
    <property type="match status" value="1"/>
</dbReference>
<evidence type="ECO:0000259" key="1">
    <source>
        <dbReference type="PROSITE" id="PS51112"/>
    </source>
</evidence>
<reference evidence="2" key="1">
    <citation type="submission" date="2018-06" db="EMBL/GenBank/DDBJ databases">
        <authorList>
            <person name="Zhirakovskaya E."/>
        </authorList>
    </citation>
    <scope>NUCLEOTIDE SEQUENCE</scope>
</reference>
<dbReference type="Pfam" id="PF01871">
    <property type="entry name" value="AMMECR1"/>
    <property type="match status" value="1"/>
</dbReference>
<dbReference type="AlphaFoldDB" id="A0A3B1BG89"/>
<dbReference type="Gene3D" id="3.30.1490.150">
    <property type="entry name" value="Hypothetical protein ph0010, domain 2"/>
    <property type="match status" value="1"/>
</dbReference>
<dbReference type="PANTHER" id="PTHR13016">
    <property type="entry name" value="AMMECR1 HOMOLOG"/>
    <property type="match status" value="1"/>
</dbReference>
<protein>
    <submittedName>
        <fullName evidence="2">COG2078: Uncharacterized ACR</fullName>
    </submittedName>
</protein>
<dbReference type="InterPro" id="IPR027485">
    <property type="entry name" value="AMMECR1_N"/>
</dbReference>
<accession>A0A3B1BG89</accession>
<dbReference type="InterPro" id="IPR027623">
    <property type="entry name" value="AmmeMemoSam_A"/>
</dbReference>
<dbReference type="NCBIfam" id="TIGR04335">
    <property type="entry name" value="AmmeMemoSam_A"/>
    <property type="match status" value="1"/>
</dbReference>
<name>A0A3B1BG89_9ZZZZ</name>
<dbReference type="InterPro" id="IPR036071">
    <property type="entry name" value="AMMECR1_dom_sf"/>
</dbReference>
<dbReference type="PANTHER" id="PTHR13016:SF0">
    <property type="entry name" value="AMME SYNDROME CANDIDATE GENE 1 PROTEIN"/>
    <property type="match status" value="1"/>
</dbReference>
<sequence length="184" mass="20665">MLTQEHKHNLLELARASIAYGLEQSCALPVKLTDYASPLQTKGACFVTLHINQQLRGCIGSLEAYRPLAEDVAENAFAAAFRDPRFAALRESELKQLEYHISILSPAELVTFKSENDLLKKLRPGIDGLVLEDQGHRGTFLPSVWESLPTPRQFLAQLKVKAGLPSDYWSDSIRIQRYTVDDIK</sequence>
<dbReference type="EMBL" id="UOFY01000054">
    <property type="protein sequence ID" value="VAX10834.1"/>
    <property type="molecule type" value="Genomic_DNA"/>
</dbReference>
<dbReference type="InterPro" id="IPR002733">
    <property type="entry name" value="AMMECR1_domain"/>
</dbReference>
<dbReference type="Gene3D" id="3.30.700.20">
    <property type="entry name" value="Hypothetical protein ph0010, domain 1"/>
    <property type="match status" value="1"/>
</dbReference>
<feature type="domain" description="AMMECR1" evidence="1">
    <location>
        <begin position="5"/>
        <end position="184"/>
    </location>
</feature>
<gene>
    <name evidence="2" type="ORF">MNBD_GAMMA25-2483</name>
</gene>
<dbReference type="InterPro" id="IPR023473">
    <property type="entry name" value="AMMECR1"/>
</dbReference>
<proteinExistence type="predicted"/>